<protein>
    <submittedName>
        <fullName evidence="4">Phage major capsid protein</fullName>
    </submittedName>
</protein>
<dbReference type="InterPro" id="IPR024455">
    <property type="entry name" value="Phage_capsid"/>
</dbReference>
<gene>
    <name evidence="4" type="ORF">JW984_15225</name>
</gene>
<dbReference type="Proteomes" id="UP000809273">
    <property type="component" value="Unassembled WGS sequence"/>
</dbReference>
<reference evidence="4" key="1">
    <citation type="journal article" date="2021" name="Environ. Microbiol.">
        <title>Genomic characterization of three novel Desulfobacterota classes expand the metabolic and phylogenetic diversity of the phylum.</title>
        <authorList>
            <person name="Murphy C.L."/>
            <person name="Biggerstaff J."/>
            <person name="Eichhorn A."/>
            <person name="Ewing E."/>
            <person name="Shahan R."/>
            <person name="Soriano D."/>
            <person name="Stewart S."/>
            <person name="VanMol K."/>
            <person name="Walker R."/>
            <person name="Walters P."/>
            <person name="Elshahed M.S."/>
            <person name="Youssef N.H."/>
        </authorList>
    </citation>
    <scope>NUCLEOTIDE SEQUENCE</scope>
    <source>
        <strain evidence="4">Zod_Metabat.24</strain>
    </source>
</reference>
<evidence type="ECO:0000256" key="2">
    <source>
        <dbReference type="SAM" id="MobiDB-lite"/>
    </source>
</evidence>
<organism evidence="4 5">
    <name type="scientific">Candidatus Zymogenus saltonus</name>
    <dbReference type="NCBI Taxonomy" id="2844893"/>
    <lineage>
        <taxon>Bacteria</taxon>
        <taxon>Deltaproteobacteria</taxon>
        <taxon>Candidatus Zymogenia</taxon>
        <taxon>Candidatus Zymogeniales</taxon>
        <taxon>Candidatus Zymogenaceae</taxon>
        <taxon>Candidatus Zymogenus</taxon>
    </lineage>
</organism>
<feature type="compositionally biased region" description="Basic and acidic residues" evidence="2">
    <location>
        <begin position="24"/>
        <end position="43"/>
    </location>
</feature>
<evidence type="ECO:0000313" key="5">
    <source>
        <dbReference type="Proteomes" id="UP000809273"/>
    </source>
</evidence>
<dbReference type="EMBL" id="JAFGIX010000082">
    <property type="protein sequence ID" value="MBN1574547.1"/>
    <property type="molecule type" value="Genomic_DNA"/>
</dbReference>
<comment type="subcellular location">
    <subcellularLocation>
        <location evidence="1">Virion</location>
    </subcellularLocation>
</comment>
<sequence length="417" mass="45812">MKFENKEALDKYIKEEAEKQAQELIEKERKAAEEKAKAEEKADPPAPEPSDIEVGVDRLSLDTKGGFVNVAEFARDVAIACKKENMAANYIPPKLLKWNRAIATNKTLSTDVGESGGHLIPTAFSMGAFNVAVETNPIMPLVTEWPMTTNSLDLTYVEGFDQSGNLIGGGIIWYWKGEGKQGTFSDPKFGVLTLKLKDCIALCRATNDMLEDNPGTLETVLNTLFVNGLNFQLTKVLIEGSGVGQPLGVMNSGKALVTIPKETSQPADTMEYMNVLKMFAQLYEDEAATSATRWHFNRDCIPQIATMKVDVGLGGAPVWTPPGVAPASILGYPIAWSKHCATLGDLGDGMLVNWRHYYVGMKGGIRSAQSMHLYFDYNDMAFRWTFRIDGKPSWPQAFKGPKSAKPLSPFITLAERA</sequence>
<evidence type="ECO:0000259" key="3">
    <source>
        <dbReference type="Pfam" id="PF05065"/>
    </source>
</evidence>
<dbReference type="AlphaFoldDB" id="A0A9D8PS39"/>
<feature type="domain" description="Phage capsid-like C-terminal" evidence="3">
    <location>
        <begin position="116"/>
        <end position="401"/>
    </location>
</feature>
<dbReference type="SUPFAM" id="SSF56563">
    <property type="entry name" value="Major capsid protein gp5"/>
    <property type="match status" value="1"/>
</dbReference>
<dbReference type="Gene3D" id="3.30.2400.10">
    <property type="entry name" value="Major capsid protein gp5"/>
    <property type="match status" value="1"/>
</dbReference>
<dbReference type="NCBIfam" id="TIGR01554">
    <property type="entry name" value="major_cap_HK97"/>
    <property type="match status" value="1"/>
</dbReference>
<dbReference type="InterPro" id="IPR054612">
    <property type="entry name" value="Phage_capsid-like_C"/>
</dbReference>
<feature type="region of interest" description="Disordered" evidence="2">
    <location>
        <begin position="24"/>
        <end position="53"/>
    </location>
</feature>
<evidence type="ECO:0000256" key="1">
    <source>
        <dbReference type="ARBA" id="ARBA00004328"/>
    </source>
</evidence>
<proteinExistence type="predicted"/>
<comment type="caution">
    <text evidence="4">The sequence shown here is derived from an EMBL/GenBank/DDBJ whole genome shotgun (WGS) entry which is preliminary data.</text>
</comment>
<accession>A0A9D8PS39</accession>
<dbReference type="Pfam" id="PF05065">
    <property type="entry name" value="Phage_capsid"/>
    <property type="match status" value="1"/>
</dbReference>
<name>A0A9D8PS39_9DELT</name>
<evidence type="ECO:0000313" key="4">
    <source>
        <dbReference type="EMBL" id="MBN1574547.1"/>
    </source>
</evidence>
<reference evidence="4" key="2">
    <citation type="submission" date="2021-01" db="EMBL/GenBank/DDBJ databases">
        <authorList>
            <person name="Hahn C.R."/>
            <person name="Youssef N.H."/>
            <person name="Elshahed M."/>
        </authorList>
    </citation>
    <scope>NUCLEOTIDE SEQUENCE</scope>
    <source>
        <strain evidence="4">Zod_Metabat.24</strain>
    </source>
</reference>